<evidence type="ECO:0000313" key="6">
    <source>
        <dbReference type="Proteomes" id="UP000001369"/>
    </source>
</evidence>
<dbReference type="STRING" id="204536.SULAZ_0892"/>
<evidence type="ECO:0000256" key="3">
    <source>
        <dbReference type="ARBA" id="ARBA00023014"/>
    </source>
</evidence>
<gene>
    <name evidence="5" type="ordered locus">SULAZ_0892</name>
</gene>
<proteinExistence type="predicted"/>
<dbReference type="PROSITE" id="PS00198">
    <property type="entry name" value="4FE4S_FER_1"/>
    <property type="match status" value="2"/>
</dbReference>
<keyword evidence="2" id="KW-0408">Iron</keyword>
<dbReference type="Proteomes" id="UP000001369">
    <property type="component" value="Chromosome"/>
</dbReference>
<dbReference type="HOGENOM" id="CLU_046702_1_0_0"/>
<feature type="domain" description="4Fe-4S ferredoxin-type" evidence="4">
    <location>
        <begin position="322"/>
        <end position="355"/>
    </location>
</feature>
<dbReference type="RefSeq" id="WP_012674745.1">
    <property type="nucleotide sequence ID" value="NC_012438.1"/>
</dbReference>
<dbReference type="InterPro" id="IPR017896">
    <property type="entry name" value="4Fe4S_Fe-S-bd"/>
</dbReference>
<sequence>MAFKIDITTLRQIYEKLKECYEVISPVYDNGVIQYRENPSFDAIPFGKTQIEYAGTYFVSDTEKNYISYVRPSNTLKNFLRPPQEVLYKVYKKDEKIYFESTHVKRPMAFFDVRKCDLKALSILDDVFINKNNYPDDYYKALRENIFIVAVNCSEVSNVCFCSSMNVDFNNDYMADIVLTELKDGFLLEVKTEKGKRLLEGLVLQEAKEDDIKEKNQVLTQTYTKIKKSINKENLKEDLYKKIDHPYWENIGIRCFGCSSCTQVCPTCFCFDIVERNSLDGSYSERVRVYDSCFNPTFATVHKFNLRDKISFRYRHWLLHKMAYWQDQFGDVGCVGCGRCITWCPAKIDIEVETNNVRDIL</sequence>
<dbReference type="GO" id="GO:0046872">
    <property type="term" value="F:metal ion binding"/>
    <property type="evidence" value="ECO:0007669"/>
    <property type="project" value="UniProtKB-KW"/>
</dbReference>
<dbReference type="AlphaFoldDB" id="C1DUT2"/>
<reference evidence="5 6" key="1">
    <citation type="journal article" date="2009" name="J. Bacteriol.">
        <title>Complete and draft genome sequences of six members of the Aquificales.</title>
        <authorList>
            <person name="Reysenbach A.L."/>
            <person name="Hamamura N."/>
            <person name="Podar M."/>
            <person name="Griffiths E."/>
            <person name="Ferreira S."/>
            <person name="Hochstein R."/>
            <person name="Heidelberg J."/>
            <person name="Johnson J."/>
            <person name="Mead D."/>
            <person name="Pohorille A."/>
            <person name="Sarmiento M."/>
            <person name="Schweighofer K."/>
            <person name="Seshadri R."/>
            <person name="Voytek M.A."/>
        </authorList>
    </citation>
    <scope>NUCLEOTIDE SEQUENCE [LARGE SCALE GENOMIC DNA]</scope>
    <source>
        <strain evidence="6">Az-Fu1 / DSM 15241 / OCM 825</strain>
    </source>
</reference>
<dbReference type="KEGG" id="saf:SULAZ_0892"/>
<evidence type="ECO:0000313" key="5">
    <source>
        <dbReference type="EMBL" id="ACN99428.1"/>
    </source>
</evidence>
<evidence type="ECO:0000256" key="1">
    <source>
        <dbReference type="ARBA" id="ARBA00022723"/>
    </source>
</evidence>
<keyword evidence="3" id="KW-0411">Iron-sulfur</keyword>
<dbReference type="InterPro" id="IPR017900">
    <property type="entry name" value="4Fe4S_Fe_S_CS"/>
</dbReference>
<dbReference type="GO" id="GO:0051536">
    <property type="term" value="F:iron-sulfur cluster binding"/>
    <property type="evidence" value="ECO:0007669"/>
    <property type="project" value="UniProtKB-KW"/>
</dbReference>
<dbReference type="PANTHER" id="PTHR40447:SF1">
    <property type="entry name" value="ANAEROBIC SULFITE REDUCTASE SUBUNIT A"/>
    <property type="match status" value="1"/>
</dbReference>
<evidence type="ECO:0000259" key="4">
    <source>
        <dbReference type="PROSITE" id="PS51379"/>
    </source>
</evidence>
<dbReference type="SUPFAM" id="SSF46548">
    <property type="entry name" value="alpha-helical ferredoxin"/>
    <property type="match status" value="1"/>
</dbReference>
<dbReference type="OrthoDB" id="9796486at2"/>
<keyword evidence="6" id="KW-1185">Reference proteome</keyword>
<dbReference type="eggNOG" id="COG1453">
    <property type="taxonomic scope" value="Bacteria"/>
</dbReference>
<evidence type="ECO:0000256" key="2">
    <source>
        <dbReference type="ARBA" id="ARBA00023004"/>
    </source>
</evidence>
<dbReference type="PROSITE" id="PS51379">
    <property type="entry name" value="4FE4S_FER_2"/>
    <property type="match status" value="2"/>
</dbReference>
<feature type="domain" description="4Fe-4S ferredoxin-type" evidence="4">
    <location>
        <begin position="244"/>
        <end position="276"/>
    </location>
</feature>
<dbReference type="EMBL" id="CP001229">
    <property type="protein sequence ID" value="ACN99428.1"/>
    <property type="molecule type" value="Genomic_DNA"/>
</dbReference>
<accession>C1DUT2</accession>
<keyword evidence="1" id="KW-0479">Metal-binding</keyword>
<dbReference type="Pfam" id="PF17179">
    <property type="entry name" value="Fer4_22"/>
    <property type="match status" value="1"/>
</dbReference>
<dbReference type="PANTHER" id="PTHR40447">
    <property type="entry name" value="ANAEROBIC SULFITE REDUCTASE SUBUNIT A"/>
    <property type="match status" value="1"/>
</dbReference>
<name>C1DUT2_SULAA</name>
<protein>
    <submittedName>
        <fullName evidence="5">Cytochrome c3 hydrogenase alpha</fullName>
    </submittedName>
</protein>
<organism evidence="5 6">
    <name type="scientific">Sulfurihydrogenibium azorense (strain DSM 15241 / OCM 825 / Az-Fu1)</name>
    <dbReference type="NCBI Taxonomy" id="204536"/>
    <lineage>
        <taxon>Bacteria</taxon>
        <taxon>Pseudomonadati</taxon>
        <taxon>Aquificota</taxon>
        <taxon>Aquificia</taxon>
        <taxon>Aquificales</taxon>
        <taxon>Hydrogenothermaceae</taxon>
        <taxon>Sulfurihydrogenibium</taxon>
    </lineage>
</organism>